<accession>A0A3B0UBU5</accession>
<organism evidence="3">
    <name type="scientific">hydrothermal vent metagenome</name>
    <dbReference type="NCBI Taxonomy" id="652676"/>
    <lineage>
        <taxon>unclassified sequences</taxon>
        <taxon>metagenomes</taxon>
        <taxon>ecological metagenomes</taxon>
    </lineage>
</organism>
<sequence>MHGINGMSWGMGLGWIISIVILVVLIWFFTKIISSGNNSLQNKKSALDILNERYARGEIGKEEYEGIKKNIL</sequence>
<feature type="transmembrane region" description="Helical" evidence="1">
    <location>
        <begin position="12"/>
        <end position="34"/>
    </location>
</feature>
<evidence type="ECO:0000313" key="3">
    <source>
        <dbReference type="EMBL" id="VAW22797.1"/>
    </source>
</evidence>
<feature type="domain" description="SHOCT" evidence="2">
    <location>
        <begin position="46"/>
        <end position="72"/>
    </location>
</feature>
<evidence type="ECO:0000256" key="1">
    <source>
        <dbReference type="SAM" id="Phobius"/>
    </source>
</evidence>
<dbReference type="EMBL" id="UOEP01000179">
    <property type="protein sequence ID" value="VAW22797.1"/>
    <property type="molecule type" value="Genomic_DNA"/>
</dbReference>
<evidence type="ECO:0000259" key="2">
    <source>
        <dbReference type="Pfam" id="PF09851"/>
    </source>
</evidence>
<dbReference type="Pfam" id="PF09851">
    <property type="entry name" value="SHOCT"/>
    <property type="match status" value="1"/>
</dbReference>
<name>A0A3B0UBU5_9ZZZZ</name>
<gene>
    <name evidence="3" type="ORF">MNBD_BACTEROID01-1930</name>
</gene>
<keyword evidence="1" id="KW-0472">Membrane</keyword>
<dbReference type="AlphaFoldDB" id="A0A3B0UBU5"/>
<dbReference type="InterPro" id="IPR018649">
    <property type="entry name" value="SHOCT"/>
</dbReference>
<proteinExistence type="predicted"/>
<reference evidence="3" key="1">
    <citation type="submission" date="2018-06" db="EMBL/GenBank/DDBJ databases">
        <authorList>
            <person name="Zhirakovskaya E."/>
        </authorList>
    </citation>
    <scope>NUCLEOTIDE SEQUENCE</scope>
</reference>
<keyword evidence="1" id="KW-1133">Transmembrane helix</keyword>
<protein>
    <recommendedName>
        <fullName evidence="2">SHOCT domain-containing protein</fullName>
    </recommendedName>
</protein>
<keyword evidence="1" id="KW-0812">Transmembrane</keyword>